<accession>A0ABD3M8I5</accession>
<evidence type="ECO:0000313" key="3">
    <source>
        <dbReference type="EMBL" id="KAL3758286.1"/>
    </source>
</evidence>
<proteinExistence type="predicted"/>
<comment type="caution">
    <text evidence="3">The sequence shown here is derived from an EMBL/GenBank/DDBJ whole genome shotgun (WGS) entry which is preliminary data.</text>
</comment>
<reference evidence="3 4" key="1">
    <citation type="submission" date="2024-10" db="EMBL/GenBank/DDBJ databases">
        <title>Updated reference genomes for cyclostephanoid diatoms.</title>
        <authorList>
            <person name="Roberts W.R."/>
            <person name="Alverson A.J."/>
        </authorList>
    </citation>
    <scope>NUCLEOTIDE SEQUENCE [LARGE SCALE GENOMIC DNA]</scope>
    <source>
        <strain evidence="3 4">AJA232-27</strain>
    </source>
</reference>
<dbReference type="EMBL" id="JALLBG020000236">
    <property type="protein sequence ID" value="KAL3758286.1"/>
    <property type="molecule type" value="Genomic_DNA"/>
</dbReference>
<feature type="transmembrane region" description="Helical" evidence="2">
    <location>
        <begin position="12"/>
        <end position="30"/>
    </location>
</feature>
<keyword evidence="2" id="KW-0812">Transmembrane</keyword>
<evidence type="ECO:0000256" key="1">
    <source>
        <dbReference type="SAM" id="MobiDB-lite"/>
    </source>
</evidence>
<organism evidence="3 4">
    <name type="scientific">Discostella pseudostelligera</name>
    <dbReference type="NCBI Taxonomy" id="259834"/>
    <lineage>
        <taxon>Eukaryota</taxon>
        <taxon>Sar</taxon>
        <taxon>Stramenopiles</taxon>
        <taxon>Ochrophyta</taxon>
        <taxon>Bacillariophyta</taxon>
        <taxon>Coscinodiscophyceae</taxon>
        <taxon>Thalassiosirophycidae</taxon>
        <taxon>Stephanodiscales</taxon>
        <taxon>Stephanodiscaceae</taxon>
        <taxon>Discostella</taxon>
    </lineage>
</organism>
<gene>
    <name evidence="3" type="ORF">ACHAWU_005367</name>
</gene>
<evidence type="ECO:0000313" key="4">
    <source>
        <dbReference type="Proteomes" id="UP001530293"/>
    </source>
</evidence>
<evidence type="ECO:0000256" key="2">
    <source>
        <dbReference type="SAM" id="Phobius"/>
    </source>
</evidence>
<feature type="region of interest" description="Disordered" evidence="1">
    <location>
        <begin position="306"/>
        <end position="338"/>
    </location>
</feature>
<sequence length="357" mass="38714">MDYIVMEEPSRLIGVGIASIAFVAACLFWFRSKGNNHDSIATTTASSTTLGDKGNSDEPIANTPILRNVFSVKQKPTIVAETSTTGGRPFESSYYFAHNRHSTGGGYKDGLRAEDYVMNGPRLLSKGGIPVVDDSNNSMVDTHNGGDDGIPPQSDETMNSITTIIDGPKRKMVASTPITKYMWDDDGTGNIAKIHIDSLPISSTKAIQWADAGISSVEQIQVRLIGDNNDGLYIGITSHDGKRRYHLHVPKMYGEAESVKAIPKRHKLLVKITKKRTTRKRHSKRSRQSKDEGIWTMMTKSIGNLIGGGANGNDEGEYTSQSWPRLSASSAGGLGGGSCEIDEKLFKDLGTDGVDDF</sequence>
<dbReference type="AlphaFoldDB" id="A0ABD3M8I5"/>
<keyword evidence="2" id="KW-1133">Transmembrane helix</keyword>
<keyword evidence="2" id="KW-0472">Membrane</keyword>
<name>A0ABD3M8I5_9STRA</name>
<dbReference type="Proteomes" id="UP001530293">
    <property type="component" value="Unassembled WGS sequence"/>
</dbReference>
<protein>
    <submittedName>
        <fullName evidence="3">Uncharacterized protein</fullName>
    </submittedName>
</protein>
<keyword evidence="4" id="KW-1185">Reference proteome</keyword>